<evidence type="ECO:0000313" key="4">
    <source>
        <dbReference type="Proteomes" id="UP001215151"/>
    </source>
</evidence>
<feature type="region of interest" description="Disordered" evidence="1">
    <location>
        <begin position="1"/>
        <end position="22"/>
    </location>
</feature>
<dbReference type="InterPro" id="IPR011009">
    <property type="entry name" value="Kinase-like_dom_sf"/>
</dbReference>
<feature type="domain" description="Fungal-type protein kinase" evidence="2">
    <location>
        <begin position="395"/>
        <end position="526"/>
    </location>
</feature>
<proteinExistence type="predicted"/>
<dbReference type="AlphaFoldDB" id="A0AAD7XBA5"/>
<feature type="region of interest" description="Disordered" evidence="1">
    <location>
        <begin position="754"/>
        <end position="820"/>
    </location>
</feature>
<comment type="caution">
    <text evidence="3">The sequence shown here is derived from an EMBL/GenBank/DDBJ whole genome shotgun (WGS) entry which is preliminary data.</text>
</comment>
<dbReference type="EMBL" id="JAPEVG010000146">
    <property type="protein sequence ID" value="KAJ8481069.1"/>
    <property type="molecule type" value="Genomic_DNA"/>
</dbReference>
<gene>
    <name evidence="3" type="ORF">ONZ51_g6241</name>
</gene>
<evidence type="ECO:0000259" key="2">
    <source>
        <dbReference type="Pfam" id="PF17667"/>
    </source>
</evidence>
<feature type="compositionally biased region" description="Polar residues" evidence="1">
    <location>
        <begin position="760"/>
        <end position="770"/>
    </location>
</feature>
<organism evidence="3 4">
    <name type="scientific">Trametes cubensis</name>
    <dbReference type="NCBI Taxonomy" id="1111947"/>
    <lineage>
        <taxon>Eukaryota</taxon>
        <taxon>Fungi</taxon>
        <taxon>Dikarya</taxon>
        <taxon>Basidiomycota</taxon>
        <taxon>Agaricomycotina</taxon>
        <taxon>Agaricomycetes</taxon>
        <taxon>Polyporales</taxon>
        <taxon>Polyporaceae</taxon>
        <taxon>Trametes</taxon>
    </lineage>
</organism>
<dbReference type="InterPro" id="IPR040976">
    <property type="entry name" value="Pkinase_fungal"/>
</dbReference>
<dbReference type="Proteomes" id="UP001215151">
    <property type="component" value="Unassembled WGS sequence"/>
</dbReference>
<evidence type="ECO:0000313" key="3">
    <source>
        <dbReference type="EMBL" id="KAJ8481069.1"/>
    </source>
</evidence>
<sequence>MSSSEQPRTPSPAPGQEEAAVNADGASAIVLSSAATDPNVVSTKSESNFFEEHLRPCPAPALRKVQKKGLISKLIADLGKTSEEAPMYRILQSLLSEISNIVFTTAISSSKSKKGQPRKFQNAQEIQFIDHHSCPLAHFPVGNPKVKPDLVGVFKLPVTQHFSLHTDGTYREVPYHRVETIIEAKTEHDRAKARPQAASYIYHMLQGHPDRPAYYGLSVTPKYFQVLYGSPTGLVSSELTPWTEVGKLCAYIYSLYDPPAGHILHDRTVTWQEPRATLFGRPSWTITTTRPSRADPSSDDPESGEDDVYVYRGAELIFLGYPFGRRTTIFRVRREGYPPVIIKEYFLGSGRRFEESDLLAQIHARGFVPGVVRAVTAETVQSDGDAIVFRNASTSETRTKRRIVMVDAGVDLEYAKSVNDLLKVAYDALEIHRAVARHRRVLHRDMSLFNILMYPTSCECDEGEWCDFLPPLIDEVLTGERLPDDKRKPSALVIDFDHSAELDVTENTVEVFEELQFRTGTPMYIARAVVVLAELPSSAFAVEFEKMPALSAKARALYIKAHGEERYTQYCDDPNGNTYHGGTRPHVSAVDALIELANKTVFYHRWRYDAESVFWTLYSVLLRVLPLNAVDTAKTASRLKKNWTDFKSHTIPDVDDTEGYNDNRMRLFTGGKLVFKSAFLPKMQDVADLLYEMGKHVLPSYALMSKPPPHEDHLHEALQRLILEYLVTHEDDPIPLTPGVLRAAAAEAVEKDGLEVGTYGDQSKTPTQGNAKKRTRDEALGPQRQSSRKSGGTELTRPRENDPPTLRGRLPGNALGGGNA</sequence>
<reference evidence="3" key="1">
    <citation type="submission" date="2022-11" db="EMBL/GenBank/DDBJ databases">
        <title>Genome Sequence of Cubamyces cubensis.</title>
        <authorList>
            <person name="Buettner E."/>
        </authorList>
    </citation>
    <scope>NUCLEOTIDE SEQUENCE</scope>
    <source>
        <strain evidence="3">MPL-01</strain>
    </source>
</reference>
<keyword evidence="4" id="KW-1185">Reference proteome</keyword>
<protein>
    <recommendedName>
        <fullName evidence="2">Fungal-type protein kinase domain-containing protein</fullName>
    </recommendedName>
</protein>
<name>A0AAD7XBA5_9APHY</name>
<accession>A0AAD7XBA5</accession>
<dbReference type="SUPFAM" id="SSF56112">
    <property type="entry name" value="Protein kinase-like (PK-like)"/>
    <property type="match status" value="1"/>
</dbReference>
<dbReference type="Pfam" id="PF17667">
    <property type="entry name" value="Pkinase_fungal"/>
    <property type="match status" value="1"/>
</dbReference>
<evidence type="ECO:0000256" key="1">
    <source>
        <dbReference type="SAM" id="MobiDB-lite"/>
    </source>
</evidence>